<evidence type="ECO:0000313" key="3">
    <source>
        <dbReference type="EMBL" id="WMW79664.1"/>
    </source>
</evidence>
<keyword evidence="1" id="KW-0238">DNA-binding</keyword>
<protein>
    <submittedName>
        <fullName evidence="3">MerR family transcriptional regulator</fullName>
    </submittedName>
</protein>
<dbReference type="InterPro" id="IPR000551">
    <property type="entry name" value="MerR-type_HTH_dom"/>
</dbReference>
<evidence type="ECO:0000259" key="2">
    <source>
        <dbReference type="PROSITE" id="PS50937"/>
    </source>
</evidence>
<dbReference type="InterPro" id="IPR047057">
    <property type="entry name" value="MerR_fam"/>
</dbReference>
<gene>
    <name evidence="3" type="ORF">RF679_13515</name>
</gene>
<feature type="domain" description="HTH merR-type" evidence="2">
    <location>
        <begin position="1"/>
        <end position="68"/>
    </location>
</feature>
<dbReference type="PRINTS" id="PR00040">
    <property type="entry name" value="HTHMERR"/>
</dbReference>
<dbReference type="PROSITE" id="PS50937">
    <property type="entry name" value="HTH_MERR_2"/>
    <property type="match status" value="1"/>
</dbReference>
<accession>A0ABY9REQ4</accession>
<dbReference type="Proteomes" id="UP001181355">
    <property type="component" value="Chromosome"/>
</dbReference>
<evidence type="ECO:0000256" key="1">
    <source>
        <dbReference type="ARBA" id="ARBA00023125"/>
    </source>
</evidence>
<dbReference type="EMBL" id="CP133720">
    <property type="protein sequence ID" value="WMW79664.1"/>
    <property type="molecule type" value="Genomic_DNA"/>
</dbReference>
<dbReference type="InterPro" id="IPR009061">
    <property type="entry name" value="DNA-bd_dom_put_sf"/>
</dbReference>
<dbReference type="PANTHER" id="PTHR30204:SF97">
    <property type="entry name" value="MERR FAMILY REGULATORY PROTEIN"/>
    <property type="match status" value="1"/>
</dbReference>
<dbReference type="Gene3D" id="1.10.1660.10">
    <property type="match status" value="1"/>
</dbReference>
<dbReference type="Pfam" id="PF13411">
    <property type="entry name" value="MerR_1"/>
    <property type="match status" value="1"/>
</dbReference>
<dbReference type="PANTHER" id="PTHR30204">
    <property type="entry name" value="REDOX-CYCLING DRUG-SENSING TRANSCRIPTIONAL ACTIVATOR SOXR"/>
    <property type="match status" value="1"/>
</dbReference>
<dbReference type="SUPFAM" id="SSF46955">
    <property type="entry name" value="Putative DNA-binding domain"/>
    <property type="match status" value="1"/>
</dbReference>
<sequence>MDIGEVVQETGIPASSLRYYEELGLISSHARKGLRRQYPSAVVETLRFILLAQSAGFSLAEIKELTLPLPQGKASLKRELLQQKSQDIAIQIRRLQAIKKGLDHAAVCPASNHFECPSFLALLRKAGRQTLSINQK</sequence>
<proteinExistence type="predicted"/>
<evidence type="ECO:0000313" key="4">
    <source>
        <dbReference type="Proteomes" id="UP001181355"/>
    </source>
</evidence>
<dbReference type="RefSeq" id="WP_309481159.1">
    <property type="nucleotide sequence ID" value="NZ_CP133720.1"/>
</dbReference>
<reference evidence="3" key="1">
    <citation type="submission" date="2023-09" db="EMBL/GenBank/DDBJ databases">
        <title>Undibacterium sp. 20NA77.5 isolated from freshwater.</title>
        <authorList>
            <person name="Le V."/>
            <person name="Ko S.-R."/>
            <person name="Ahn C.-Y."/>
            <person name="Oh H.-M."/>
        </authorList>
    </citation>
    <scope>NUCLEOTIDE SEQUENCE</scope>
    <source>
        <strain evidence="3">20NA77.5</strain>
    </source>
</reference>
<keyword evidence="4" id="KW-1185">Reference proteome</keyword>
<name>A0ABY9REQ4_9BURK</name>
<organism evidence="3 4">
    <name type="scientific">Undibacterium cyanobacteriorum</name>
    <dbReference type="NCBI Taxonomy" id="3073561"/>
    <lineage>
        <taxon>Bacteria</taxon>
        <taxon>Pseudomonadati</taxon>
        <taxon>Pseudomonadota</taxon>
        <taxon>Betaproteobacteria</taxon>
        <taxon>Burkholderiales</taxon>
        <taxon>Oxalobacteraceae</taxon>
        <taxon>Undibacterium</taxon>
    </lineage>
</organism>
<dbReference type="SMART" id="SM00422">
    <property type="entry name" value="HTH_MERR"/>
    <property type="match status" value="1"/>
</dbReference>